<evidence type="ECO:0000313" key="4">
    <source>
        <dbReference type="Proteomes" id="UP000236721"/>
    </source>
</evidence>
<dbReference type="InterPro" id="IPR002656">
    <property type="entry name" value="Acyl_transf_3_dom"/>
</dbReference>
<keyword evidence="1" id="KW-1133">Transmembrane helix</keyword>
<evidence type="ECO:0000313" key="3">
    <source>
        <dbReference type="EMBL" id="SEG69462.1"/>
    </source>
</evidence>
<feature type="transmembrane region" description="Helical" evidence="1">
    <location>
        <begin position="242"/>
        <end position="260"/>
    </location>
</feature>
<proteinExistence type="predicted"/>
<evidence type="ECO:0000256" key="1">
    <source>
        <dbReference type="SAM" id="Phobius"/>
    </source>
</evidence>
<feature type="transmembrane region" description="Helical" evidence="1">
    <location>
        <begin position="72"/>
        <end position="91"/>
    </location>
</feature>
<reference evidence="4" key="1">
    <citation type="submission" date="2016-10" db="EMBL/GenBank/DDBJ databases">
        <authorList>
            <person name="Varghese N."/>
            <person name="Submissions S."/>
        </authorList>
    </citation>
    <scope>NUCLEOTIDE SEQUENCE [LARGE SCALE GENOMIC DNA]</scope>
    <source>
        <strain evidence="4">CGMCC 1.7062</strain>
    </source>
</reference>
<keyword evidence="3" id="KW-0012">Acyltransferase</keyword>
<keyword evidence="3" id="KW-0808">Transferase</keyword>
<feature type="transmembrane region" description="Helical" evidence="1">
    <location>
        <begin position="303"/>
        <end position="321"/>
    </location>
</feature>
<dbReference type="Pfam" id="PF01757">
    <property type="entry name" value="Acyl_transf_3"/>
    <property type="match status" value="1"/>
</dbReference>
<dbReference type="GO" id="GO:0009103">
    <property type="term" value="P:lipopolysaccharide biosynthetic process"/>
    <property type="evidence" value="ECO:0007669"/>
    <property type="project" value="TreeGrafter"/>
</dbReference>
<feature type="transmembrane region" description="Helical" evidence="1">
    <location>
        <begin position="141"/>
        <end position="158"/>
    </location>
</feature>
<name>A0A1H6C981_9VIBR</name>
<dbReference type="Proteomes" id="UP000236721">
    <property type="component" value="Unassembled WGS sequence"/>
</dbReference>
<keyword evidence="1" id="KW-0472">Membrane</keyword>
<dbReference type="GO" id="GO:0016787">
    <property type="term" value="F:hydrolase activity"/>
    <property type="evidence" value="ECO:0007669"/>
    <property type="project" value="UniProtKB-KW"/>
</dbReference>
<evidence type="ECO:0000259" key="2">
    <source>
        <dbReference type="Pfam" id="PF01757"/>
    </source>
</evidence>
<accession>A0A1H6C981</accession>
<feature type="transmembrane region" description="Helical" evidence="1">
    <location>
        <begin position="220"/>
        <end position="236"/>
    </location>
</feature>
<feature type="transmembrane region" description="Helical" evidence="1">
    <location>
        <begin position="30"/>
        <end position="51"/>
    </location>
</feature>
<keyword evidence="1" id="KW-0812">Transmembrane</keyword>
<dbReference type="InterPro" id="IPR050879">
    <property type="entry name" value="Acyltransferase_3"/>
</dbReference>
<dbReference type="PANTHER" id="PTHR23028">
    <property type="entry name" value="ACETYLTRANSFERASE"/>
    <property type="match status" value="1"/>
</dbReference>
<dbReference type="PANTHER" id="PTHR23028:SF53">
    <property type="entry name" value="ACYL_TRANSF_3 DOMAIN-CONTAINING PROTEIN"/>
    <property type="match status" value="1"/>
</dbReference>
<dbReference type="GO" id="GO:0016747">
    <property type="term" value="F:acyltransferase activity, transferring groups other than amino-acyl groups"/>
    <property type="evidence" value="ECO:0007669"/>
    <property type="project" value="InterPro"/>
</dbReference>
<keyword evidence="3" id="KW-0378">Hydrolase</keyword>
<dbReference type="RefSeq" id="WP_244183166.1">
    <property type="nucleotide sequence ID" value="NZ_FNVG01000033.1"/>
</dbReference>
<keyword evidence="4" id="KW-1185">Reference proteome</keyword>
<sequence>MNYRYDINGLRAIAVIAVALFHFNPAWVPGGFAGVDVFFVISGFLMTSIIFRGLENNDFNLFKFYVARANRIIPALAVLCLVLLVLGWFYLPPLDYKALGRHVASSMVFLSNVIYWKEAGYFDAASHEKWLLHTWSLSVEWQFYIIYPIVLVVLKRFLSFKNLKRLIVIGTVLGFVCSVVATIKWPNPAYYLLPTRAWEMMMGGIAFVYPWSMSESKKKLTELIGLTLILASYAFVSRDVAWPGHFAFLPVLGTYLVIVANQQSSFITNNVILQYLGRWSYSIYLWHWPVVVFGYYINPQGWVLYGLLLSTLLGFTSFIVVESFSFKYFPNWLGMFKIKNSFMCLLIALAGLKATNGENAWLDRQDQITKTTYSILTDSDPKFGSWGADVDGNQDFSLCRFNVSFITKEVESRLNNCHQRFGDGVLILGDSHAKDLFGMVASRFDHEFLVGVTSTHGCRPHTPKDICPYDGVVDFVSKANVFNHIIYEQAGFYLMLDGDKKGHRTMLSKFPLNGEIVGISLDVDHINGVISFLYELSAFTDVTWFGSRLEPHISDNIILQNKCDYPYSFRLGLQDLFNRLDGYIENKVSNTDIRFLSQNRMLNYDFPSDFMNCENTLWDDGDHLSAYGEEILGKRLPDDFLIFN</sequence>
<feature type="transmembrane region" description="Helical" evidence="1">
    <location>
        <begin position="7"/>
        <end position="24"/>
    </location>
</feature>
<feature type="domain" description="Acyltransferase 3" evidence="2">
    <location>
        <begin position="5"/>
        <end position="319"/>
    </location>
</feature>
<dbReference type="EMBL" id="FNVG01000033">
    <property type="protein sequence ID" value="SEG69462.1"/>
    <property type="molecule type" value="Genomic_DNA"/>
</dbReference>
<organism evidence="3 4">
    <name type="scientific">Vibrio hangzhouensis</name>
    <dbReference type="NCBI Taxonomy" id="462991"/>
    <lineage>
        <taxon>Bacteria</taxon>
        <taxon>Pseudomonadati</taxon>
        <taxon>Pseudomonadota</taxon>
        <taxon>Gammaproteobacteria</taxon>
        <taxon>Vibrionales</taxon>
        <taxon>Vibrionaceae</taxon>
        <taxon>Vibrio</taxon>
    </lineage>
</organism>
<dbReference type="AlphaFoldDB" id="A0A1H6C981"/>
<protein>
    <submittedName>
        <fullName evidence="3">Peptidoglycan/LPS O-acetylase OafA/YrhL, contains acyltransferase and SGNH-hydrolase domains</fullName>
    </submittedName>
</protein>
<gene>
    <name evidence="3" type="ORF">SAMN04488244_13332</name>
</gene>
<dbReference type="GO" id="GO:0016020">
    <property type="term" value="C:membrane"/>
    <property type="evidence" value="ECO:0007669"/>
    <property type="project" value="TreeGrafter"/>
</dbReference>
<feature type="transmembrane region" description="Helical" evidence="1">
    <location>
        <begin position="281"/>
        <end position="297"/>
    </location>
</feature>
<feature type="transmembrane region" description="Helical" evidence="1">
    <location>
        <begin position="165"/>
        <end position="183"/>
    </location>
</feature>